<proteinExistence type="predicted"/>
<feature type="domain" description="Bacterial Ig-like" evidence="3">
    <location>
        <begin position="364"/>
        <end position="447"/>
    </location>
</feature>
<dbReference type="Pfam" id="PF22783">
    <property type="entry name" value="BapA_N"/>
    <property type="match status" value="1"/>
</dbReference>
<organism evidence="5 6">
    <name type="scientific">Leclercia barmai</name>
    <dbReference type="NCBI Taxonomy" id="2785629"/>
    <lineage>
        <taxon>Bacteria</taxon>
        <taxon>Pseudomonadati</taxon>
        <taxon>Pseudomonadota</taxon>
        <taxon>Gammaproteobacteria</taxon>
        <taxon>Enterobacterales</taxon>
        <taxon>Enterobacteriaceae</taxon>
        <taxon>Leclercia</taxon>
    </lineage>
</organism>
<dbReference type="NCBIfam" id="TIGR03661">
    <property type="entry name" value="T1SS_VCA0849"/>
    <property type="match status" value="1"/>
</dbReference>
<feature type="domain" description="Bacterial Ig-like" evidence="3">
    <location>
        <begin position="253"/>
        <end position="345"/>
    </location>
</feature>
<name>A0ABS7RWN9_9ENTR</name>
<dbReference type="NCBIfam" id="NF033677">
    <property type="entry name" value="biofilm_BapA_N"/>
    <property type="match status" value="1"/>
</dbReference>
<evidence type="ECO:0000313" key="6">
    <source>
        <dbReference type="Proteomes" id="UP000706580"/>
    </source>
</evidence>
<feature type="domain" description="Bacterial Ig" evidence="2">
    <location>
        <begin position="159"/>
        <end position="240"/>
    </location>
</feature>
<evidence type="ECO:0000259" key="4">
    <source>
        <dbReference type="Pfam" id="PF22783"/>
    </source>
</evidence>
<keyword evidence="6" id="KW-1185">Reference proteome</keyword>
<dbReference type="RefSeq" id="WP_223074806.1">
    <property type="nucleotide sequence ID" value="NZ_JADMNK010000006.1"/>
</dbReference>
<feature type="domain" description="Bacterial Ig" evidence="2">
    <location>
        <begin position="451"/>
        <end position="532"/>
    </location>
</feature>
<feature type="compositionally biased region" description="Polar residues" evidence="1">
    <location>
        <begin position="606"/>
        <end position="619"/>
    </location>
</feature>
<dbReference type="InterPro" id="IPR048051">
    <property type="entry name" value="BapA-like_prefix-like"/>
</dbReference>
<feature type="domain" description="Bacterial Ig-like" evidence="3">
    <location>
        <begin position="716"/>
        <end position="803"/>
    </location>
</feature>
<dbReference type="InterPro" id="IPR041498">
    <property type="entry name" value="Big_6"/>
</dbReference>
<accession>A0ABS7RWN9</accession>
<dbReference type="InterPro" id="IPR019960">
    <property type="entry name" value="T1SS_VCA0849"/>
</dbReference>
<feature type="domain" description="Bacterial Ig" evidence="2">
    <location>
        <begin position="535"/>
        <end position="617"/>
    </location>
</feature>
<feature type="region of interest" description="Disordered" evidence="1">
    <location>
        <begin position="606"/>
        <end position="627"/>
    </location>
</feature>
<evidence type="ECO:0000259" key="2">
    <source>
        <dbReference type="Pfam" id="PF17936"/>
    </source>
</evidence>
<sequence>MSKFTVISRLTHQETVAEGNQIVLGEDSVIKLQAGRGDIASYSRSNNDLLVRMTNGETVTLKNYYVNNHKLVLDENGALWWIDDPLAVERYQSIPSTDALIAGNVSNSSSDTPIWPWVLGGVAAAGGIALAAGGGGGGGGGGGSDRIDPGPAVLDTTPPGAPTNLHFANGNTQLLGSAEANSTVTITDASGNVVGKAKTNGNGEFTVELGTPYTNGETLTAKATDGSGNVSPPTSITAADTTAPDAPMIIIADDDVGSITGALNSGGTTDDPRPVFSGSGEAGSTITLYDNGKNIGSTVVNSDGSWTFTPASDLAEGLHQITASATDPAGNTGPDSEDFILTIDTIAPDAPVLQVMDSVGNIQGFVTSGGFTDATQPVLSGTGDPGSTITLYHNELLLAEIIVPDNGSWSYTPVEPLIEGEHSFTLTETDVAGNLSPTSAPFEFTVDRTPPAAPSGLAINATGTILTGSAEPNSTVTVTNNLGESLGTATADVNGAFTLTLTTPQTNGETLSAVATDRAGNEGPEAPLIVPDTTAPAAPTALVVAETGDSVSGEAEANARISIRDATGQEIGTGTVEADGKFSVNISPNQLNGEVLTVYAFDTANNQSPPAQATANDSTPPAPPAGLDVSDDGLALTGTAEAGSTVVIMEGTNKLGEVVVSETGSFSFTLPVAKLNGEIMSLTATDHAGNTSDPSTVEADDITPPATPIITNVADNVPDITGTVVSGTLTDDRTPLISGTGEIGTKIFVYSEAIQIGMTEVDSSGNWSFQVPASLTDGIHSLTADAVDRRGNHSLISETWTIDVDPAAPNPPTTTTTATAFALNAEPTGETLIYNVLSDNGGDHVSNFSLAEGDKIDISQLLVGWNGDRGTLGEYLQVNSSDGNTVISIDRDGTGTSYAPATLVTLDDVQTTYEELVNQNHIITG</sequence>
<protein>
    <submittedName>
        <fullName evidence="5">BapA prefix-like domain-containing protein</fullName>
    </submittedName>
</protein>
<dbReference type="InterPro" id="IPR044016">
    <property type="entry name" value="Big_13"/>
</dbReference>
<feature type="domain" description="Biofilm-associated protein BapA-like prefix-like" evidence="4">
    <location>
        <begin position="1"/>
        <end position="117"/>
    </location>
</feature>
<dbReference type="Pfam" id="PF17936">
    <property type="entry name" value="Big_6"/>
    <property type="match status" value="4"/>
</dbReference>
<dbReference type="Gene3D" id="2.60.40.10">
    <property type="entry name" value="Immunoglobulins"/>
    <property type="match status" value="7"/>
</dbReference>
<evidence type="ECO:0000259" key="3">
    <source>
        <dbReference type="Pfam" id="PF19077"/>
    </source>
</evidence>
<dbReference type="Pfam" id="PF19077">
    <property type="entry name" value="Big_13"/>
    <property type="match status" value="3"/>
</dbReference>
<reference evidence="5 6" key="1">
    <citation type="submission" date="2020-11" db="EMBL/GenBank/DDBJ databases">
        <title>Draft Genome of Enterobacter sp. strain EMC7.</title>
        <authorList>
            <person name="Barman P."/>
            <person name="Sinha S."/>
            <person name="Sen S."/>
            <person name="Chakraborty R."/>
        </authorList>
    </citation>
    <scope>NUCLEOTIDE SEQUENCE [LARGE SCALE GENOMIC DNA]</scope>
    <source>
        <strain evidence="5 6">EMC7</strain>
    </source>
</reference>
<dbReference type="NCBIfam" id="NF033510">
    <property type="entry name" value="Ca_tandemer"/>
    <property type="match status" value="7"/>
</dbReference>
<comment type="caution">
    <text evidence="5">The sequence shown here is derived from an EMBL/GenBank/DDBJ whole genome shotgun (WGS) entry which is preliminary data.</text>
</comment>
<gene>
    <name evidence="5" type="ORF">ITX56_13055</name>
</gene>
<evidence type="ECO:0000313" key="5">
    <source>
        <dbReference type="EMBL" id="MBZ0058721.1"/>
    </source>
</evidence>
<feature type="domain" description="Bacterial Ig" evidence="2">
    <location>
        <begin position="621"/>
        <end position="701"/>
    </location>
</feature>
<dbReference type="Proteomes" id="UP000706580">
    <property type="component" value="Unassembled WGS sequence"/>
</dbReference>
<evidence type="ECO:0000256" key="1">
    <source>
        <dbReference type="SAM" id="MobiDB-lite"/>
    </source>
</evidence>
<dbReference type="EMBL" id="JADMNK010000006">
    <property type="protein sequence ID" value="MBZ0058721.1"/>
    <property type="molecule type" value="Genomic_DNA"/>
</dbReference>
<dbReference type="InterPro" id="IPR013783">
    <property type="entry name" value="Ig-like_fold"/>
</dbReference>